<dbReference type="PIRSF" id="PIRSF008502">
    <property type="entry name" value="UCP008502"/>
    <property type="match status" value="1"/>
</dbReference>
<sequence length="169" mass="17805">MPAYVALLRAVNVGGTGKLPMSDLVAMAKSAGFQRARTYIASGNLVLESDSSEQQIKAVLEEALAGYAGKPVGVMVRSAAQMSEVLAANPFPEKAPNRTVVVFLDEAPPDDWQAGMVAPGGEEARAGTRELYIHFGEGMGQSRFKLPAAARGTARNINTVTRLAAMALE</sequence>
<dbReference type="Gene3D" id="3.30.70.1280">
    <property type="entry name" value="SP0830-like domains"/>
    <property type="match status" value="1"/>
</dbReference>
<proteinExistence type="predicted"/>
<dbReference type="Pfam" id="PF08002">
    <property type="entry name" value="DUF1697"/>
    <property type="match status" value="1"/>
</dbReference>
<dbReference type="OrthoDB" id="9806494at2"/>
<dbReference type="KEGG" id="lum:CNR27_08870"/>
<dbReference type="SUPFAM" id="SSF160379">
    <property type="entry name" value="SP0830-like"/>
    <property type="match status" value="1"/>
</dbReference>
<dbReference type="PANTHER" id="PTHR36439">
    <property type="entry name" value="BLL4334 PROTEIN"/>
    <property type="match status" value="1"/>
</dbReference>
<evidence type="ECO:0008006" key="3">
    <source>
        <dbReference type="Google" id="ProtNLM"/>
    </source>
</evidence>
<accession>A0A290XEM2</accession>
<gene>
    <name evidence="1" type="ORF">CNR27_08870</name>
</gene>
<dbReference type="PANTHER" id="PTHR36439:SF1">
    <property type="entry name" value="DUF1697 DOMAIN-CONTAINING PROTEIN"/>
    <property type="match status" value="1"/>
</dbReference>
<evidence type="ECO:0000313" key="1">
    <source>
        <dbReference type="EMBL" id="ATD67533.1"/>
    </source>
</evidence>
<evidence type="ECO:0000313" key="2">
    <source>
        <dbReference type="Proteomes" id="UP000218968"/>
    </source>
</evidence>
<protein>
    <recommendedName>
        <fullName evidence="3">DUF1697 domain-containing protein</fullName>
    </recommendedName>
</protein>
<dbReference type="EMBL" id="CP023406">
    <property type="protein sequence ID" value="ATD67533.1"/>
    <property type="molecule type" value="Genomic_DNA"/>
</dbReference>
<dbReference type="Proteomes" id="UP000218968">
    <property type="component" value="Chromosome"/>
</dbReference>
<organism evidence="1 2">
    <name type="scientific">Luteimonas chenhongjianii</name>
    <dbReference type="NCBI Taxonomy" id="2006110"/>
    <lineage>
        <taxon>Bacteria</taxon>
        <taxon>Pseudomonadati</taxon>
        <taxon>Pseudomonadota</taxon>
        <taxon>Gammaproteobacteria</taxon>
        <taxon>Lysobacterales</taxon>
        <taxon>Lysobacteraceae</taxon>
        <taxon>Luteimonas</taxon>
    </lineage>
</organism>
<keyword evidence="2" id="KW-1185">Reference proteome</keyword>
<dbReference type="AlphaFoldDB" id="A0A290XEM2"/>
<name>A0A290XEM2_9GAMM</name>
<reference evidence="2" key="1">
    <citation type="submission" date="2017-09" db="EMBL/GenBank/DDBJ databases">
        <title>Luteimonas liuhanmingii sp.nov., isolated from the intestinal contents of Tibetan Plateau Pika in Yushu, Qinghai Province, China.</title>
        <authorList>
            <person name="Gui Z."/>
        </authorList>
    </citation>
    <scope>NUCLEOTIDE SEQUENCE [LARGE SCALE GENOMIC DNA]</scope>
    <source>
        <strain evidence="2">100111</strain>
    </source>
</reference>
<dbReference type="InterPro" id="IPR012545">
    <property type="entry name" value="DUF1697"/>
</dbReference>
<dbReference type="RefSeq" id="WP_096298049.1">
    <property type="nucleotide sequence ID" value="NZ_CP023406.1"/>
</dbReference>